<dbReference type="EMBL" id="NBSK02000004">
    <property type="protein sequence ID" value="KAJ0210680.1"/>
    <property type="molecule type" value="Genomic_DNA"/>
</dbReference>
<protein>
    <submittedName>
        <fullName evidence="4">Uncharacterized protein</fullName>
    </submittedName>
</protein>
<keyword evidence="5" id="KW-1185">Reference proteome</keyword>
<dbReference type="InterPro" id="IPR035669">
    <property type="entry name" value="SGNH_plant_lipase-like"/>
</dbReference>
<keyword evidence="3" id="KW-0442">Lipid degradation</keyword>
<proteinExistence type="inferred from homology"/>
<dbReference type="AlphaFoldDB" id="A0A9R1VQI1"/>
<organism evidence="4 5">
    <name type="scientific">Lactuca sativa</name>
    <name type="common">Garden lettuce</name>
    <dbReference type="NCBI Taxonomy" id="4236"/>
    <lineage>
        <taxon>Eukaryota</taxon>
        <taxon>Viridiplantae</taxon>
        <taxon>Streptophyta</taxon>
        <taxon>Embryophyta</taxon>
        <taxon>Tracheophyta</taxon>
        <taxon>Spermatophyta</taxon>
        <taxon>Magnoliopsida</taxon>
        <taxon>eudicotyledons</taxon>
        <taxon>Gunneridae</taxon>
        <taxon>Pentapetalae</taxon>
        <taxon>asterids</taxon>
        <taxon>campanulids</taxon>
        <taxon>Asterales</taxon>
        <taxon>Asteraceae</taxon>
        <taxon>Cichorioideae</taxon>
        <taxon>Cichorieae</taxon>
        <taxon>Lactucinae</taxon>
        <taxon>Lactuca</taxon>
    </lineage>
</organism>
<evidence type="ECO:0000256" key="2">
    <source>
        <dbReference type="ARBA" id="ARBA00022801"/>
    </source>
</evidence>
<sequence>MTTNLNLMEKTSAIFVFLFVGTFVTVFQVSDATETSNAIFIFGDSTADVGTNSFLPMAKIRADFPHNGIDFLNSRPTGRFSNGFNSADFLSKLMGRQRSPQPYLFLQKAGLTNRMFSGVNFASGASGLLDVTGKDLNIVSMSDQIKQFETVCSNLTLVKGQDAAKNMLAKSMIAISVGSNDIFGYFETRSTVDPVVFIGSLMAAYECHINALYNLGARKFGIISVPPIGCCPSQRIYNSTGGCLEIENTFARAFHSSLDALLKKLTSKLSGLKYSLGNSYEMTINVINHPQLFNFKSVDTACCGEGLLNAEKTCTPQAKLCSDRDKYLFWDLYHPTQYASELAATTLYNGGPQFVTPINFAQLAAY</sequence>
<dbReference type="Gene3D" id="3.40.50.1110">
    <property type="entry name" value="SGNH hydrolase"/>
    <property type="match status" value="1"/>
</dbReference>
<dbReference type="Pfam" id="PF00657">
    <property type="entry name" value="Lipase_GDSL"/>
    <property type="match status" value="1"/>
</dbReference>
<dbReference type="CDD" id="cd01837">
    <property type="entry name" value="SGNH_plant_lipase_like"/>
    <property type="match status" value="1"/>
</dbReference>
<accession>A0A9R1VQI1</accession>
<dbReference type="GO" id="GO:0016042">
    <property type="term" value="P:lipid catabolic process"/>
    <property type="evidence" value="ECO:0007669"/>
    <property type="project" value="UniProtKB-KW"/>
</dbReference>
<dbReference type="PANTHER" id="PTHR45648">
    <property type="entry name" value="GDSL LIPASE/ACYLHYDROLASE FAMILY PROTEIN (AFU_ORTHOLOGUE AFUA_4G14700)"/>
    <property type="match status" value="1"/>
</dbReference>
<reference evidence="4 5" key="1">
    <citation type="journal article" date="2017" name="Nat. Commun.">
        <title>Genome assembly with in vitro proximity ligation data and whole-genome triplication in lettuce.</title>
        <authorList>
            <person name="Reyes-Chin-Wo S."/>
            <person name="Wang Z."/>
            <person name="Yang X."/>
            <person name="Kozik A."/>
            <person name="Arikit S."/>
            <person name="Song C."/>
            <person name="Xia L."/>
            <person name="Froenicke L."/>
            <person name="Lavelle D.O."/>
            <person name="Truco M.J."/>
            <person name="Xia R."/>
            <person name="Zhu S."/>
            <person name="Xu C."/>
            <person name="Xu H."/>
            <person name="Xu X."/>
            <person name="Cox K."/>
            <person name="Korf I."/>
            <person name="Meyers B.C."/>
            <person name="Michelmore R.W."/>
        </authorList>
    </citation>
    <scope>NUCLEOTIDE SEQUENCE [LARGE SCALE GENOMIC DNA]</scope>
    <source>
        <strain evidence="5">cv. Salinas</strain>
        <tissue evidence="4">Seedlings</tissue>
    </source>
</reference>
<comment type="similarity">
    <text evidence="1">Belongs to the 'GDSL' lipolytic enzyme family.</text>
</comment>
<gene>
    <name evidence="4" type="ORF">LSAT_V11C400185360</name>
</gene>
<dbReference type="Proteomes" id="UP000235145">
    <property type="component" value="Unassembled WGS sequence"/>
</dbReference>
<dbReference type="InterPro" id="IPR051058">
    <property type="entry name" value="GDSL_Est/Lipase"/>
</dbReference>
<keyword evidence="3" id="KW-0443">Lipid metabolism</keyword>
<keyword evidence="2" id="KW-0378">Hydrolase</keyword>
<comment type="caution">
    <text evidence="4">The sequence shown here is derived from an EMBL/GenBank/DDBJ whole genome shotgun (WGS) entry which is preliminary data.</text>
</comment>
<dbReference type="InterPro" id="IPR036514">
    <property type="entry name" value="SGNH_hydro_sf"/>
</dbReference>
<evidence type="ECO:0000256" key="1">
    <source>
        <dbReference type="ARBA" id="ARBA00008668"/>
    </source>
</evidence>
<dbReference type="PANTHER" id="PTHR45648:SF17">
    <property type="entry name" value="GDSL ESTERASE_LIPASE"/>
    <property type="match status" value="1"/>
</dbReference>
<evidence type="ECO:0000256" key="3">
    <source>
        <dbReference type="ARBA" id="ARBA00022963"/>
    </source>
</evidence>
<dbReference type="InterPro" id="IPR001087">
    <property type="entry name" value="GDSL"/>
</dbReference>
<name>A0A9R1VQI1_LACSA</name>
<evidence type="ECO:0000313" key="5">
    <source>
        <dbReference type="Proteomes" id="UP000235145"/>
    </source>
</evidence>
<evidence type="ECO:0000313" key="4">
    <source>
        <dbReference type="EMBL" id="KAJ0210680.1"/>
    </source>
</evidence>
<dbReference type="GO" id="GO:0016788">
    <property type="term" value="F:hydrolase activity, acting on ester bonds"/>
    <property type="evidence" value="ECO:0007669"/>
    <property type="project" value="InterPro"/>
</dbReference>